<dbReference type="NCBIfam" id="TIGR02937">
    <property type="entry name" value="sigma70-ECF"/>
    <property type="match status" value="1"/>
</dbReference>
<protein>
    <recommendedName>
        <fullName evidence="9">RNA polymerase subunit sigma-24</fullName>
    </recommendedName>
</protein>
<evidence type="ECO:0008006" key="9">
    <source>
        <dbReference type="Google" id="ProtNLM"/>
    </source>
</evidence>
<evidence type="ECO:0000256" key="1">
    <source>
        <dbReference type="ARBA" id="ARBA00010641"/>
    </source>
</evidence>
<dbReference type="GO" id="GO:0006352">
    <property type="term" value="P:DNA-templated transcription initiation"/>
    <property type="evidence" value="ECO:0007669"/>
    <property type="project" value="InterPro"/>
</dbReference>
<dbReference type="AlphaFoldDB" id="A0A2H0LKN8"/>
<keyword evidence="4" id="KW-0804">Transcription</keyword>
<organism evidence="7 8">
    <name type="scientific">Candidatus Abzuiibacterium crystallinum</name>
    <dbReference type="NCBI Taxonomy" id="1974748"/>
    <lineage>
        <taxon>Bacteria</taxon>
        <taxon>Pseudomonadati</taxon>
        <taxon>Candidatus Omnitrophota</taxon>
        <taxon>Candidatus Abzuiibacterium</taxon>
    </lineage>
</organism>
<dbReference type="InterPro" id="IPR007627">
    <property type="entry name" value="RNA_pol_sigma70_r2"/>
</dbReference>
<dbReference type="Pfam" id="PF04542">
    <property type="entry name" value="Sigma70_r2"/>
    <property type="match status" value="1"/>
</dbReference>
<dbReference type="PANTHER" id="PTHR43133:SF51">
    <property type="entry name" value="RNA POLYMERASE SIGMA FACTOR"/>
    <property type="match status" value="1"/>
</dbReference>
<evidence type="ECO:0000256" key="3">
    <source>
        <dbReference type="ARBA" id="ARBA00023082"/>
    </source>
</evidence>
<dbReference type="PANTHER" id="PTHR43133">
    <property type="entry name" value="RNA POLYMERASE ECF-TYPE SIGMA FACTO"/>
    <property type="match status" value="1"/>
</dbReference>
<evidence type="ECO:0000259" key="6">
    <source>
        <dbReference type="Pfam" id="PF08281"/>
    </source>
</evidence>
<gene>
    <name evidence="7" type="ORF">COV74_10325</name>
</gene>
<dbReference type="InterPro" id="IPR036388">
    <property type="entry name" value="WH-like_DNA-bd_sf"/>
</dbReference>
<dbReference type="InterPro" id="IPR014284">
    <property type="entry name" value="RNA_pol_sigma-70_dom"/>
</dbReference>
<feature type="domain" description="RNA polymerase sigma-70 region 2" evidence="5">
    <location>
        <begin position="5"/>
        <end position="63"/>
    </location>
</feature>
<dbReference type="GO" id="GO:0003677">
    <property type="term" value="F:DNA binding"/>
    <property type="evidence" value="ECO:0007669"/>
    <property type="project" value="InterPro"/>
</dbReference>
<comment type="similarity">
    <text evidence="1">Belongs to the sigma-70 factor family. ECF subfamily.</text>
</comment>
<evidence type="ECO:0000313" key="7">
    <source>
        <dbReference type="EMBL" id="PIQ84988.1"/>
    </source>
</evidence>
<dbReference type="Gene3D" id="1.10.1740.10">
    <property type="match status" value="1"/>
</dbReference>
<dbReference type="InterPro" id="IPR013325">
    <property type="entry name" value="RNA_pol_sigma_r2"/>
</dbReference>
<comment type="caution">
    <text evidence="7">The sequence shown here is derived from an EMBL/GenBank/DDBJ whole genome shotgun (WGS) entry which is preliminary data.</text>
</comment>
<name>A0A2H0LKN8_9BACT</name>
<feature type="domain" description="RNA polymerase sigma factor 70 region 4 type 2" evidence="6">
    <location>
        <begin position="101"/>
        <end position="151"/>
    </location>
</feature>
<sequence length="169" mass="19345">MEKALSWAYSMVGNYEDAKDLSQEAFVKSHKALKSFALKSAFSTWFYRILVNTVKDYFRSKKWQRFLKWESSESMDNFFQTVQASGAGADRSVLQNELAVQMTKAITALPLKQRTIFTLRFIENHSIKEISEITANSEGTVKATIHFAIQKVKQSLAPYVSHREVSYGL</sequence>
<accession>A0A2H0LKN8</accession>
<dbReference type="EMBL" id="PCVY01000076">
    <property type="protein sequence ID" value="PIQ84988.1"/>
    <property type="molecule type" value="Genomic_DNA"/>
</dbReference>
<dbReference type="SUPFAM" id="SSF88659">
    <property type="entry name" value="Sigma3 and sigma4 domains of RNA polymerase sigma factors"/>
    <property type="match status" value="1"/>
</dbReference>
<dbReference type="InterPro" id="IPR013324">
    <property type="entry name" value="RNA_pol_sigma_r3/r4-like"/>
</dbReference>
<evidence type="ECO:0000256" key="4">
    <source>
        <dbReference type="ARBA" id="ARBA00023163"/>
    </source>
</evidence>
<dbReference type="InterPro" id="IPR013249">
    <property type="entry name" value="RNA_pol_sigma70_r4_t2"/>
</dbReference>
<dbReference type="Gene3D" id="1.10.10.10">
    <property type="entry name" value="Winged helix-like DNA-binding domain superfamily/Winged helix DNA-binding domain"/>
    <property type="match status" value="1"/>
</dbReference>
<proteinExistence type="inferred from homology"/>
<dbReference type="SUPFAM" id="SSF88946">
    <property type="entry name" value="Sigma2 domain of RNA polymerase sigma factors"/>
    <property type="match status" value="1"/>
</dbReference>
<reference evidence="7 8" key="1">
    <citation type="submission" date="2017-09" db="EMBL/GenBank/DDBJ databases">
        <title>Depth-based differentiation of microbial function through sediment-hosted aquifers and enrichment of novel symbionts in the deep terrestrial subsurface.</title>
        <authorList>
            <person name="Probst A.J."/>
            <person name="Ladd B."/>
            <person name="Jarett J.K."/>
            <person name="Geller-Mcgrath D.E."/>
            <person name="Sieber C.M."/>
            <person name="Emerson J.B."/>
            <person name="Anantharaman K."/>
            <person name="Thomas B.C."/>
            <person name="Malmstrom R."/>
            <person name="Stieglmeier M."/>
            <person name="Klingl A."/>
            <person name="Woyke T."/>
            <person name="Ryan C.M."/>
            <person name="Banfield J.F."/>
        </authorList>
    </citation>
    <scope>NUCLEOTIDE SEQUENCE [LARGE SCALE GENOMIC DNA]</scope>
    <source>
        <strain evidence="7">CG11_big_fil_rev_8_21_14_0_20_45_26</strain>
    </source>
</reference>
<evidence type="ECO:0000259" key="5">
    <source>
        <dbReference type="Pfam" id="PF04542"/>
    </source>
</evidence>
<evidence type="ECO:0000256" key="2">
    <source>
        <dbReference type="ARBA" id="ARBA00023015"/>
    </source>
</evidence>
<dbReference type="Pfam" id="PF08281">
    <property type="entry name" value="Sigma70_r4_2"/>
    <property type="match status" value="1"/>
</dbReference>
<dbReference type="InterPro" id="IPR039425">
    <property type="entry name" value="RNA_pol_sigma-70-like"/>
</dbReference>
<dbReference type="Proteomes" id="UP000230859">
    <property type="component" value="Unassembled WGS sequence"/>
</dbReference>
<dbReference type="CDD" id="cd06171">
    <property type="entry name" value="Sigma70_r4"/>
    <property type="match status" value="1"/>
</dbReference>
<evidence type="ECO:0000313" key="8">
    <source>
        <dbReference type="Proteomes" id="UP000230859"/>
    </source>
</evidence>
<keyword evidence="3" id="KW-0731">Sigma factor</keyword>
<keyword evidence="2" id="KW-0805">Transcription regulation</keyword>
<dbReference type="GO" id="GO:0016987">
    <property type="term" value="F:sigma factor activity"/>
    <property type="evidence" value="ECO:0007669"/>
    <property type="project" value="UniProtKB-KW"/>
</dbReference>